<sequence length="378" mass="43750">MLLSVGGGVAAMDEMRKQLADLMGTIVDDSQGGKKKRFDDDDVCKNYLCGICPKDLLRHTRLTMGDCGLVHSDALKAEYESRRRKQRYGYEEDLLADLDKLLAECDRKIAKAQQRVEDDERDFDNRLREAEGDEDVKRLNNIIEARMKEAEDLGASGDVGGSMKAMQEVSVLESQKKDLIINKAVHKMKTSADGSSAQAQYVAALRSQERMRMTVCDVCGAYLNANNREGDEKRASDHRSGKIHIAFLQMREKAKEIKKWLADDAPTEWAPTASPPPDADRGWSKDRSSKDRSASSANDHRWRSRSRDRDRDRDRDRARDRDRDRERDRYDSPRGRKSRRRDDSRERDRERDRDRDRSRRGYREREESGGREGRRYRD</sequence>
<feature type="compositionally biased region" description="Basic and acidic residues" evidence="3">
    <location>
        <begin position="278"/>
        <end position="378"/>
    </location>
</feature>
<dbReference type="GO" id="GO:0003729">
    <property type="term" value="F:mRNA binding"/>
    <property type="evidence" value="ECO:0007669"/>
    <property type="project" value="InterPro"/>
</dbReference>
<dbReference type="Pfam" id="PF03194">
    <property type="entry name" value="LUC7"/>
    <property type="match status" value="1"/>
</dbReference>
<keyword evidence="2" id="KW-0175">Coiled coil</keyword>
<dbReference type="STRING" id="1169540.A0A0G4FUT2"/>
<evidence type="ECO:0000256" key="3">
    <source>
        <dbReference type="SAM" id="MobiDB-lite"/>
    </source>
</evidence>
<dbReference type="VEuPathDB" id="CryptoDB:Vbra_16237"/>
<evidence type="ECO:0000256" key="2">
    <source>
        <dbReference type="SAM" id="Coils"/>
    </source>
</evidence>
<evidence type="ECO:0000313" key="5">
    <source>
        <dbReference type="Proteomes" id="UP000041254"/>
    </source>
</evidence>
<organism evidence="4 5">
    <name type="scientific">Vitrella brassicaformis (strain CCMP3155)</name>
    <dbReference type="NCBI Taxonomy" id="1169540"/>
    <lineage>
        <taxon>Eukaryota</taxon>
        <taxon>Sar</taxon>
        <taxon>Alveolata</taxon>
        <taxon>Colpodellida</taxon>
        <taxon>Vitrellaceae</taxon>
        <taxon>Vitrella</taxon>
    </lineage>
</organism>
<feature type="coiled-coil region" evidence="2">
    <location>
        <begin position="95"/>
        <end position="129"/>
    </location>
</feature>
<dbReference type="GO" id="GO:0006376">
    <property type="term" value="P:mRNA splice site recognition"/>
    <property type="evidence" value="ECO:0007669"/>
    <property type="project" value="InterPro"/>
</dbReference>
<evidence type="ECO:0000256" key="1">
    <source>
        <dbReference type="ARBA" id="ARBA00005655"/>
    </source>
</evidence>
<dbReference type="Proteomes" id="UP000041254">
    <property type="component" value="Unassembled WGS sequence"/>
</dbReference>
<dbReference type="PhylomeDB" id="A0A0G4FUT2"/>
<dbReference type="GO" id="GO:0005685">
    <property type="term" value="C:U1 snRNP"/>
    <property type="evidence" value="ECO:0007669"/>
    <property type="project" value="InterPro"/>
</dbReference>
<name>A0A0G4FUT2_VITBC</name>
<keyword evidence="5" id="KW-1185">Reference proteome</keyword>
<comment type="similarity">
    <text evidence="1">Belongs to the Luc7 family.</text>
</comment>
<proteinExistence type="inferred from homology"/>
<dbReference type="InParanoid" id="A0A0G4FUT2"/>
<dbReference type="OrthoDB" id="153872at2759"/>
<feature type="region of interest" description="Disordered" evidence="3">
    <location>
        <begin position="266"/>
        <end position="378"/>
    </location>
</feature>
<dbReference type="EMBL" id="CDMY01000499">
    <property type="protein sequence ID" value="CEM18354.1"/>
    <property type="molecule type" value="Genomic_DNA"/>
</dbReference>
<evidence type="ECO:0000313" key="4">
    <source>
        <dbReference type="EMBL" id="CEM18354.1"/>
    </source>
</evidence>
<dbReference type="PANTHER" id="PTHR12375">
    <property type="entry name" value="RNA-BINDING PROTEIN LUC7-RELATED"/>
    <property type="match status" value="1"/>
</dbReference>
<dbReference type="AlphaFoldDB" id="A0A0G4FUT2"/>
<protein>
    <submittedName>
        <fullName evidence="4">Uncharacterized protein</fullName>
    </submittedName>
</protein>
<dbReference type="OMA" id="PCTRIHD"/>
<accession>A0A0G4FUT2</accession>
<gene>
    <name evidence="4" type="ORF">Vbra_16237</name>
</gene>
<reference evidence="4 5" key="1">
    <citation type="submission" date="2014-11" db="EMBL/GenBank/DDBJ databases">
        <authorList>
            <person name="Zhu J."/>
            <person name="Qi W."/>
            <person name="Song R."/>
        </authorList>
    </citation>
    <scope>NUCLEOTIDE SEQUENCE [LARGE SCALE GENOMIC DNA]</scope>
</reference>
<dbReference type="InterPro" id="IPR004882">
    <property type="entry name" value="Luc7-rel"/>
</dbReference>